<reference evidence="8" key="2">
    <citation type="submission" date="2021-04" db="EMBL/GenBank/DDBJ databases">
        <authorList>
            <person name="Gilroy R."/>
        </authorList>
    </citation>
    <scope>NUCLEOTIDE SEQUENCE</scope>
    <source>
        <strain evidence="8">CHK188-5543</strain>
    </source>
</reference>
<feature type="chain" id="PRO_5038876862" evidence="6">
    <location>
        <begin position="22"/>
        <end position="579"/>
    </location>
</feature>
<keyword evidence="4 6" id="KW-0732">Signal</keyword>
<dbReference type="Gene3D" id="3.90.76.10">
    <property type="entry name" value="Dipeptide-binding Protein, Domain 1"/>
    <property type="match status" value="1"/>
</dbReference>
<evidence type="ECO:0000313" key="9">
    <source>
        <dbReference type="Proteomes" id="UP000886800"/>
    </source>
</evidence>
<dbReference type="SUPFAM" id="SSF53850">
    <property type="entry name" value="Periplasmic binding protein-like II"/>
    <property type="match status" value="1"/>
</dbReference>
<dbReference type="InterPro" id="IPR000914">
    <property type="entry name" value="SBP_5_dom"/>
</dbReference>
<accession>A0A9D2B7W5</accession>
<dbReference type="CDD" id="cd08504">
    <property type="entry name" value="PBP2_OppA"/>
    <property type="match status" value="1"/>
</dbReference>
<name>A0A9D2B7W5_9FIRM</name>
<dbReference type="InterPro" id="IPR030678">
    <property type="entry name" value="Peptide/Ni-bd"/>
</dbReference>
<dbReference type="PANTHER" id="PTHR30290:SF10">
    <property type="entry name" value="PERIPLASMIC OLIGOPEPTIDE-BINDING PROTEIN-RELATED"/>
    <property type="match status" value="1"/>
</dbReference>
<evidence type="ECO:0000256" key="2">
    <source>
        <dbReference type="ARBA" id="ARBA00005695"/>
    </source>
</evidence>
<feature type="signal peptide" evidence="6">
    <location>
        <begin position="1"/>
        <end position="21"/>
    </location>
</feature>
<dbReference type="InterPro" id="IPR039424">
    <property type="entry name" value="SBP_5"/>
</dbReference>
<evidence type="ECO:0000256" key="4">
    <source>
        <dbReference type="ARBA" id="ARBA00022729"/>
    </source>
</evidence>
<dbReference type="Gene3D" id="3.40.190.10">
    <property type="entry name" value="Periplasmic binding protein-like II"/>
    <property type="match status" value="1"/>
</dbReference>
<comment type="subcellular location">
    <subcellularLocation>
        <location evidence="1">Cell membrane</location>
        <topology evidence="1">Lipid-anchor</topology>
    </subcellularLocation>
</comment>
<evidence type="ECO:0000259" key="7">
    <source>
        <dbReference type="Pfam" id="PF00496"/>
    </source>
</evidence>
<dbReference type="PROSITE" id="PS51257">
    <property type="entry name" value="PROKAR_LIPOPROTEIN"/>
    <property type="match status" value="1"/>
</dbReference>
<dbReference type="Gene3D" id="3.10.105.10">
    <property type="entry name" value="Dipeptide-binding Protein, Domain 3"/>
    <property type="match status" value="1"/>
</dbReference>
<dbReference type="GO" id="GO:1904680">
    <property type="term" value="F:peptide transmembrane transporter activity"/>
    <property type="evidence" value="ECO:0007669"/>
    <property type="project" value="TreeGrafter"/>
</dbReference>
<dbReference type="FunFam" id="3.10.105.10:FF:000001">
    <property type="entry name" value="Oligopeptide ABC transporter, oligopeptide-binding protein"/>
    <property type="match status" value="1"/>
</dbReference>
<dbReference type="GO" id="GO:0015833">
    <property type="term" value="P:peptide transport"/>
    <property type="evidence" value="ECO:0007669"/>
    <property type="project" value="TreeGrafter"/>
</dbReference>
<comment type="similarity">
    <text evidence="2">Belongs to the bacterial solute-binding protein 5 family.</text>
</comment>
<evidence type="ECO:0000313" key="8">
    <source>
        <dbReference type="EMBL" id="HIX65504.1"/>
    </source>
</evidence>
<feature type="domain" description="Solute-binding protein family 5" evidence="7">
    <location>
        <begin position="104"/>
        <end position="498"/>
    </location>
</feature>
<dbReference type="GO" id="GO:0043190">
    <property type="term" value="C:ATP-binding cassette (ABC) transporter complex"/>
    <property type="evidence" value="ECO:0007669"/>
    <property type="project" value="InterPro"/>
</dbReference>
<evidence type="ECO:0000256" key="1">
    <source>
        <dbReference type="ARBA" id="ARBA00004193"/>
    </source>
</evidence>
<keyword evidence="3" id="KW-0813">Transport</keyword>
<evidence type="ECO:0000256" key="3">
    <source>
        <dbReference type="ARBA" id="ARBA00022448"/>
    </source>
</evidence>
<organism evidence="8 9">
    <name type="scientific">Candidatus Anaerotruncus excrementipullorum</name>
    <dbReference type="NCBI Taxonomy" id="2838465"/>
    <lineage>
        <taxon>Bacteria</taxon>
        <taxon>Bacillati</taxon>
        <taxon>Bacillota</taxon>
        <taxon>Clostridia</taxon>
        <taxon>Eubacteriales</taxon>
        <taxon>Oscillospiraceae</taxon>
        <taxon>Anaerotruncus</taxon>
    </lineage>
</organism>
<dbReference type="InterPro" id="IPR023765">
    <property type="entry name" value="SBP_5_CS"/>
</dbReference>
<dbReference type="Pfam" id="PF00496">
    <property type="entry name" value="SBP_bac_5"/>
    <property type="match status" value="1"/>
</dbReference>
<protein>
    <submittedName>
        <fullName evidence="8">Peptide ABC transporter substrate-binding protein</fullName>
    </submittedName>
</protein>
<proteinExistence type="inferred from homology"/>
<dbReference type="FunFam" id="3.90.76.10:FF:000001">
    <property type="entry name" value="Oligopeptide ABC transporter substrate-binding protein"/>
    <property type="match status" value="1"/>
</dbReference>
<evidence type="ECO:0000256" key="5">
    <source>
        <dbReference type="SAM" id="MobiDB-lite"/>
    </source>
</evidence>
<dbReference type="PROSITE" id="PS01040">
    <property type="entry name" value="SBP_BACTERIAL_5"/>
    <property type="match status" value="1"/>
</dbReference>
<comment type="caution">
    <text evidence="8">The sequence shown here is derived from an EMBL/GenBank/DDBJ whole genome shotgun (WGS) entry which is preliminary data.</text>
</comment>
<feature type="region of interest" description="Disordered" evidence="5">
    <location>
        <begin position="27"/>
        <end position="54"/>
    </location>
</feature>
<dbReference type="PIRSF" id="PIRSF002741">
    <property type="entry name" value="MppA"/>
    <property type="match status" value="1"/>
</dbReference>
<feature type="compositionally biased region" description="Low complexity" evidence="5">
    <location>
        <begin position="27"/>
        <end position="48"/>
    </location>
</feature>
<reference evidence="8" key="1">
    <citation type="journal article" date="2021" name="PeerJ">
        <title>Extensive microbial diversity within the chicken gut microbiome revealed by metagenomics and culture.</title>
        <authorList>
            <person name="Gilroy R."/>
            <person name="Ravi A."/>
            <person name="Getino M."/>
            <person name="Pursley I."/>
            <person name="Horton D.L."/>
            <person name="Alikhan N.F."/>
            <person name="Baker D."/>
            <person name="Gharbi K."/>
            <person name="Hall N."/>
            <person name="Watson M."/>
            <person name="Adriaenssens E.M."/>
            <person name="Foster-Nyarko E."/>
            <person name="Jarju S."/>
            <person name="Secka A."/>
            <person name="Antonio M."/>
            <person name="Oren A."/>
            <person name="Chaudhuri R.R."/>
            <person name="La Ragione R."/>
            <person name="Hildebrand F."/>
            <person name="Pallen M.J."/>
        </authorList>
    </citation>
    <scope>NUCLEOTIDE SEQUENCE</scope>
    <source>
        <strain evidence="8">CHK188-5543</strain>
    </source>
</reference>
<dbReference type="PANTHER" id="PTHR30290">
    <property type="entry name" value="PERIPLASMIC BINDING COMPONENT OF ABC TRANSPORTER"/>
    <property type="match status" value="1"/>
</dbReference>
<dbReference type="EMBL" id="DXES01000101">
    <property type="protein sequence ID" value="HIX65504.1"/>
    <property type="molecule type" value="Genomic_DNA"/>
</dbReference>
<dbReference type="Proteomes" id="UP000886800">
    <property type="component" value="Unassembled WGS sequence"/>
</dbReference>
<gene>
    <name evidence="8" type="ORF">H9736_04575</name>
</gene>
<sequence length="579" mass="63319">MKKKLSLLLAVVMAGSVVLSACGGGSSSSTASQPTASATSSTPVADVATPLSKTPAASGEQKIIFALHNEPDGIDPGITDNTFAIPILFNAFEGLVTYDAENNIIPADAESWEVSPDGLTYTFHLREGLKWSDGTPLTAQDYLYSIKRVANPMTASKYAYMVTDYVKGAQEYYDLLGSGTADEAAIAEAEANLGVSAPDDLTLVITLNNTTPYFLGILSMWTYAPVQQATIEANGDSWTQSADTFISNGPFKVSEMKFGEGITLVKNENFWDAANVQLEEVEFRYILDMSTALSAFESGEIDGMMSVPSADLPRLKVESDCLTIWPAFGTTYYLLNNTVEPLNDPLVRKALNLAIDRTALIDNVMQSTDTPALALVGPGYVVDGEDFTEGRSDFGLSVTGNVEEAQQLLAEAGYPNGEGFPTLRLGYYTDTVVKKVAEALQQMYKQNLNIDLEITTADWSVYYEQVQAGDFDIAAMGWGADYLHPMSFMPLFETGSTQNYTGYSNPEYDALVEQARTEPDAKTAMDLMRQAEALLMEDYPFVPIFFRSYPMMMQTYVKGWSRSPLNYFYLQHAYVETAA</sequence>
<evidence type="ECO:0000256" key="6">
    <source>
        <dbReference type="SAM" id="SignalP"/>
    </source>
</evidence>
<dbReference type="AlphaFoldDB" id="A0A9D2B7W5"/>
<dbReference type="GO" id="GO:0030288">
    <property type="term" value="C:outer membrane-bounded periplasmic space"/>
    <property type="evidence" value="ECO:0007669"/>
    <property type="project" value="UniProtKB-ARBA"/>
</dbReference>